<keyword evidence="8 12" id="KW-0472">Membrane</keyword>
<dbReference type="Gene3D" id="2.10.50.30">
    <property type="entry name" value="GPCR, family 3, nine cysteines domain"/>
    <property type="match status" value="1"/>
</dbReference>
<feature type="transmembrane region" description="Helical" evidence="12">
    <location>
        <begin position="236"/>
        <end position="259"/>
    </location>
</feature>
<dbReference type="Proteomes" id="UP001066276">
    <property type="component" value="Chromosome 8"/>
</dbReference>
<dbReference type="InterPro" id="IPR038550">
    <property type="entry name" value="GPCR_3_9-Cys_sf"/>
</dbReference>
<gene>
    <name evidence="14" type="ORF">NDU88_009327</name>
</gene>
<dbReference type="Pfam" id="PF00003">
    <property type="entry name" value="7tm_3"/>
    <property type="match status" value="1"/>
</dbReference>
<dbReference type="FunFam" id="2.10.50.30:FF:000002">
    <property type="entry name" value="Vomeronasal 2 receptor, h1"/>
    <property type="match status" value="1"/>
</dbReference>
<feature type="transmembrane region" description="Helical" evidence="12">
    <location>
        <begin position="297"/>
        <end position="319"/>
    </location>
</feature>
<evidence type="ECO:0000256" key="7">
    <source>
        <dbReference type="ARBA" id="ARBA00023040"/>
    </source>
</evidence>
<dbReference type="EMBL" id="JANPWB010000012">
    <property type="protein sequence ID" value="KAJ1121206.1"/>
    <property type="molecule type" value="Genomic_DNA"/>
</dbReference>
<name>A0AAV7NYT8_PLEWA</name>
<dbReference type="PRINTS" id="PR01535">
    <property type="entry name" value="VOMERONASL2R"/>
</dbReference>
<evidence type="ECO:0000256" key="12">
    <source>
        <dbReference type="SAM" id="Phobius"/>
    </source>
</evidence>
<keyword evidence="7" id="KW-0297">G-protein coupled receptor</keyword>
<organism evidence="14 15">
    <name type="scientific">Pleurodeles waltl</name>
    <name type="common">Iberian ribbed newt</name>
    <dbReference type="NCBI Taxonomy" id="8319"/>
    <lineage>
        <taxon>Eukaryota</taxon>
        <taxon>Metazoa</taxon>
        <taxon>Chordata</taxon>
        <taxon>Craniata</taxon>
        <taxon>Vertebrata</taxon>
        <taxon>Euteleostomi</taxon>
        <taxon>Amphibia</taxon>
        <taxon>Batrachia</taxon>
        <taxon>Caudata</taxon>
        <taxon>Salamandroidea</taxon>
        <taxon>Salamandridae</taxon>
        <taxon>Pleurodelinae</taxon>
        <taxon>Pleurodeles</taxon>
    </lineage>
</organism>
<dbReference type="InterPro" id="IPR004073">
    <property type="entry name" value="GPCR_3_vmron_rcpt_2"/>
</dbReference>
<evidence type="ECO:0000313" key="15">
    <source>
        <dbReference type="Proteomes" id="UP001066276"/>
    </source>
</evidence>
<feature type="domain" description="G-protein coupled receptors family 3 profile" evidence="13">
    <location>
        <begin position="77"/>
        <end position="341"/>
    </location>
</feature>
<keyword evidence="10" id="KW-0325">Glycoprotein</keyword>
<evidence type="ECO:0000256" key="8">
    <source>
        <dbReference type="ARBA" id="ARBA00023136"/>
    </source>
</evidence>
<evidence type="ECO:0000256" key="2">
    <source>
        <dbReference type="ARBA" id="ARBA00007242"/>
    </source>
</evidence>
<feature type="transmembrane region" description="Helical" evidence="12">
    <location>
        <begin position="271"/>
        <end position="291"/>
    </location>
</feature>
<evidence type="ECO:0000259" key="13">
    <source>
        <dbReference type="PROSITE" id="PS50259"/>
    </source>
</evidence>
<evidence type="ECO:0000256" key="1">
    <source>
        <dbReference type="ARBA" id="ARBA00004651"/>
    </source>
</evidence>
<comment type="subcellular location">
    <subcellularLocation>
        <location evidence="1">Cell membrane</location>
        <topology evidence="1">Multi-pass membrane protein</topology>
    </subcellularLocation>
</comment>
<comment type="caution">
    <text evidence="14">The sequence shown here is derived from an EMBL/GenBank/DDBJ whole genome shotgun (WGS) entry which is preliminary data.</text>
</comment>
<feature type="transmembrane region" description="Helical" evidence="12">
    <location>
        <begin position="190"/>
        <end position="209"/>
    </location>
</feature>
<dbReference type="PRINTS" id="PR00248">
    <property type="entry name" value="GPCRMGR"/>
</dbReference>
<evidence type="ECO:0000256" key="6">
    <source>
        <dbReference type="ARBA" id="ARBA00022989"/>
    </source>
</evidence>
<dbReference type="PANTHER" id="PTHR24061:SF599">
    <property type="entry name" value="G-PROTEIN COUPLED RECEPTORS FAMILY 3 PROFILE DOMAIN-CONTAINING PROTEIN"/>
    <property type="match status" value="1"/>
</dbReference>
<evidence type="ECO:0000256" key="10">
    <source>
        <dbReference type="ARBA" id="ARBA00023180"/>
    </source>
</evidence>
<keyword evidence="5" id="KW-0732">Signal</keyword>
<dbReference type="PANTHER" id="PTHR24061">
    <property type="entry name" value="CALCIUM-SENSING RECEPTOR-RELATED"/>
    <property type="match status" value="1"/>
</dbReference>
<feature type="transmembrane region" description="Helical" evidence="12">
    <location>
        <begin position="79"/>
        <end position="102"/>
    </location>
</feature>
<evidence type="ECO:0000256" key="9">
    <source>
        <dbReference type="ARBA" id="ARBA00023170"/>
    </source>
</evidence>
<keyword evidence="3" id="KW-1003">Cell membrane</keyword>
<sequence>MVPRSICSESCTPGYRKAAREGEPLCCFDCVPCSQGEISNDTDTVKCKKCPENQWPNERHDRCIKKVIEFLAFSEPLGLTLGISAGFLSLLTALVLFFFIKYRDTPIIKANNRGLSYLLLVALMFCFLCSFIFIDRPRKLTCMLRQTVFAVIFSVSVSSILAKTILVVLAFKATHPSSSARRWLGSQMPICIVSFCSLVQILICIIWIVKSPPFPEMNLASSKEKVIFACNEGDPIFFYCMLGYMGLLATVSFVVAFLSRNLPGSFNEAKLITFSMLVFVSVWISFIPAYLSTRGKYMVAVEVFAILCSSAGLLGCVFFPKCYIIVMRPDRNTREHLVGKHHFANKR</sequence>
<keyword evidence="11" id="KW-0807">Transducer</keyword>
<evidence type="ECO:0000256" key="3">
    <source>
        <dbReference type="ARBA" id="ARBA00022475"/>
    </source>
</evidence>
<dbReference type="GO" id="GO:0004930">
    <property type="term" value="F:G protein-coupled receptor activity"/>
    <property type="evidence" value="ECO:0007669"/>
    <property type="project" value="UniProtKB-KW"/>
</dbReference>
<dbReference type="PROSITE" id="PS50259">
    <property type="entry name" value="G_PROTEIN_RECEP_F3_4"/>
    <property type="match status" value="1"/>
</dbReference>
<reference evidence="14" key="1">
    <citation type="journal article" date="2022" name="bioRxiv">
        <title>Sequencing and chromosome-scale assembly of the giantPleurodeles waltlgenome.</title>
        <authorList>
            <person name="Brown T."/>
            <person name="Elewa A."/>
            <person name="Iarovenko S."/>
            <person name="Subramanian E."/>
            <person name="Araus A.J."/>
            <person name="Petzold A."/>
            <person name="Susuki M."/>
            <person name="Suzuki K.-i.T."/>
            <person name="Hayashi T."/>
            <person name="Toyoda A."/>
            <person name="Oliveira C."/>
            <person name="Osipova E."/>
            <person name="Leigh N.D."/>
            <person name="Simon A."/>
            <person name="Yun M.H."/>
        </authorList>
    </citation>
    <scope>NUCLEOTIDE SEQUENCE</scope>
    <source>
        <strain evidence="14">20211129_DDA</strain>
        <tissue evidence="14">Liver</tissue>
    </source>
</reference>
<dbReference type="PROSITE" id="PS00981">
    <property type="entry name" value="G_PROTEIN_RECEP_F3_3"/>
    <property type="match status" value="1"/>
</dbReference>
<dbReference type="InterPro" id="IPR017979">
    <property type="entry name" value="GPCR_3_CS"/>
</dbReference>
<keyword evidence="4 12" id="KW-0812">Transmembrane</keyword>
<keyword evidence="9" id="KW-0675">Receptor</keyword>
<dbReference type="InterPro" id="IPR011500">
    <property type="entry name" value="GPCR_3_9-Cys_dom"/>
</dbReference>
<feature type="transmembrane region" description="Helical" evidence="12">
    <location>
        <begin position="146"/>
        <end position="169"/>
    </location>
</feature>
<dbReference type="Pfam" id="PF07562">
    <property type="entry name" value="NCD3G"/>
    <property type="match status" value="1"/>
</dbReference>
<evidence type="ECO:0000256" key="4">
    <source>
        <dbReference type="ARBA" id="ARBA00022692"/>
    </source>
</evidence>
<keyword evidence="6 12" id="KW-1133">Transmembrane helix</keyword>
<accession>A0AAV7NYT8</accession>
<protein>
    <recommendedName>
        <fullName evidence="13">G-protein coupled receptors family 3 profile domain-containing protein</fullName>
    </recommendedName>
</protein>
<proteinExistence type="inferred from homology"/>
<dbReference type="CDD" id="cd15283">
    <property type="entry name" value="7tmC_V2R_pheromone"/>
    <property type="match status" value="1"/>
</dbReference>
<dbReference type="InterPro" id="IPR017978">
    <property type="entry name" value="GPCR_3_C"/>
</dbReference>
<keyword evidence="15" id="KW-1185">Reference proteome</keyword>
<dbReference type="InterPro" id="IPR000337">
    <property type="entry name" value="GPCR_3"/>
</dbReference>
<evidence type="ECO:0000313" key="14">
    <source>
        <dbReference type="EMBL" id="KAJ1121206.1"/>
    </source>
</evidence>
<evidence type="ECO:0000256" key="5">
    <source>
        <dbReference type="ARBA" id="ARBA00022729"/>
    </source>
</evidence>
<feature type="transmembrane region" description="Helical" evidence="12">
    <location>
        <begin position="114"/>
        <end position="134"/>
    </location>
</feature>
<dbReference type="AlphaFoldDB" id="A0AAV7NYT8"/>
<dbReference type="InterPro" id="IPR000068">
    <property type="entry name" value="GPCR_3_Ca_sens_rcpt-rel"/>
</dbReference>
<dbReference type="GO" id="GO:0005886">
    <property type="term" value="C:plasma membrane"/>
    <property type="evidence" value="ECO:0007669"/>
    <property type="project" value="UniProtKB-SubCell"/>
</dbReference>
<evidence type="ECO:0000256" key="11">
    <source>
        <dbReference type="ARBA" id="ARBA00023224"/>
    </source>
</evidence>
<comment type="similarity">
    <text evidence="2">Belongs to the G-protein coupled receptor 3 family.</text>
</comment>